<organism evidence="1 2">
    <name type="scientific">Lindgomyces ingoldianus</name>
    <dbReference type="NCBI Taxonomy" id="673940"/>
    <lineage>
        <taxon>Eukaryota</taxon>
        <taxon>Fungi</taxon>
        <taxon>Dikarya</taxon>
        <taxon>Ascomycota</taxon>
        <taxon>Pezizomycotina</taxon>
        <taxon>Dothideomycetes</taxon>
        <taxon>Pleosporomycetidae</taxon>
        <taxon>Pleosporales</taxon>
        <taxon>Lindgomycetaceae</taxon>
        <taxon>Lindgomyces</taxon>
    </lineage>
</organism>
<gene>
    <name evidence="1" type="ORF">BDR25DRAFT_261679</name>
</gene>
<name>A0ACB6QUC0_9PLEO</name>
<dbReference type="Proteomes" id="UP000799755">
    <property type="component" value="Unassembled WGS sequence"/>
</dbReference>
<evidence type="ECO:0000313" key="1">
    <source>
        <dbReference type="EMBL" id="KAF2470613.1"/>
    </source>
</evidence>
<proteinExistence type="predicted"/>
<sequence length="2161" mass="243575">MSQWRLKGYVKDSDEEDEDLDTLSINSSPPVRIAHEERVAIACLSPTSPPQVHSPCTQNLEPHVYAKGLQNTPSGPSFIRQWASPAPSLEAEQRRETESPDPPQVSNRSQHSTKPPVTSQPIGVSNLFKLELLSESETDDDSSRPPANNPQDVVFLSPQRRTKVQVVIPQPPSVERESAEQRTCRSFRARRPIQLHPYLLEGERYRRECQRRGIKPVVRVRSPPRRSGSVGAETQEQDFHPEQESFSNSPLDVVRSTPSGSRANHDASSNRRSIAYTRYNSRRNLETHPPSHGSNVSARTSSTTNSDHGIGSTTHGDIWAIPHSPPYSSSPLLDRSNSALRRIGRHRAATPLPNLPTPSNSSSVRNDAQLVAEVDSDSSASPVQQVGTQRNTLISTILSDDLCSDSISSGTDSEGSESQIRRVGKRIKGVLPASWLRLNRQAQEKRQEQARERKTLLFSLGKVEAQRGVAQRVTKRPKSLGITSSSTAQANEVIVISDESDDEPAIPFHADANDIQQSAKVASEMAATLDQRYAVDDVDNMENDRLQLFPLGGNARKRRRQTKLTDTFSKPRKKSRLFEDDFTDLVPSVGVLTSRRQRQKGETKRNIHTLPSLSILDVDETASQGQHSVPQFIRLANRQARRRSDKARQSPHNKYIRLHTYRETEEATLTLRRWRAGSIKPTIEPGTPTEQRPDRIPLSNRIDNQQHTQLLPDSSKHSAASPSTSEVPKSWQERRKRSCVGLLVSRGNTHVTVPFTQLNTRSSSSKKAISNHIRQHSPFRAAQLEGLEVEFGRSNRRIAFERGLQNFDKQYRFQMTHEHLSRNPQLFKFLTSNAVFPPLPTVKDMGEKQTASRDAKSPVRKPRIARKFQARRIDADTREFRQPSEPTLQDHVLDATANTDTVIDLQGLQGLPPFGTRFPTTFDVTPLAVGTYFETRSFLGSEEFRRSLQTGHRDLDLFAGHLIVHHDEEETECGPWNEATYSRIAEWSHGIWQTLDNPSLGSHELVMAMEKALQRSSEILRSLITYFSAYLSFSDVVDRRNCTSRMKQFLESLFSRTLQAHALLTAECKSTAECSHQSVRTLTYLLVLSMQVREIARHSSVEPSVQTGVAAFMSSTFQTVVEHLVRKGVPELGDFLERIKSYKERENGIRDNDILAESLVICMHMSDLSKGPGEMLWDAVSQELSRQTVNATQFKAFESIWVTAFTFLPFSEFDPSGIFVVNRRASTPIGSWTFVKDLLKRLFSLYPDTVKLHDSSMNEYIRATLTRCHVLIRIWNWTKCEPMLSAVFDFFGKRGLRQLQHEEGRGSPRFLENFSNHPSLDVVSNDSAFHIFLKCLALGLKAMPNLYPEKKIRSIVLRCTPNHGRGYPKDQPMAQADLDSLRNHHDLLCTLHLASPPSCRPKVDIIRGLVYHETSHREACRLSVRAWAILAAFQLSVDEPYAEMQPLALWHKEIIQHTLKQYKLANIEAEEYFKSAQSDGTTKISAQMVRTTVNKNQAQVIATIRDCIAGMQNAIKSGSGRGANFLTESGIIQLLELADVDDPRLTIVIRETLYVLKEFAALRQRDTNAGVDQQTSEESQDYGEFPELDDVEGLQQTPSVGSLEFIETPLWHLLSNAFGAERPLDDGLLKDCVDTWVLIVGSQVSARERSWDHYIDSFSQVSWHQLRDTIQTRKFTPYFMASLVTYDSRSIKEHQREFFTAWLVSLVERESMLRFQHRLTKAIVQVQSHHPLLQNLPFLQDPRTGHLDVTFDTLRTRRLALLSSILANMRDDLHTAILDDPSRVADTKREYASMLKELMNAMKKNYQDLRHGTTVIGAYVEFVQKIVQFLQQYTSDICAVSTFFTDSAAFPLPATDPTYVVGRLCGYAPKLASPGVAKQLSTFIQTVAQQAALDSQQPYLVNQLSSALSANGPDFADGSALRRMLLQGVFPAYIKASFESAIGLVIAKPILQSLKSILDALFFDLRVTDTSNVRCFTETISAVLHAFVQGAERLIGRPFLLNQVHVLQTIEMLLDASVSILPMLDYIQGRTSRSVAQPPFIAYLEQFSIFVSAAIHNKVPDTVPGFDGPTNSASPPCSDLLFFSIQGLQESMNSNWKVDQGRIFFGQGHARREVFVDLGLVEEEKAITESAIERFHQALRCVYGDEFNERYHYPMFSFGFM</sequence>
<reference evidence="1" key="1">
    <citation type="journal article" date="2020" name="Stud. Mycol.">
        <title>101 Dothideomycetes genomes: a test case for predicting lifestyles and emergence of pathogens.</title>
        <authorList>
            <person name="Haridas S."/>
            <person name="Albert R."/>
            <person name="Binder M."/>
            <person name="Bloem J."/>
            <person name="Labutti K."/>
            <person name="Salamov A."/>
            <person name="Andreopoulos B."/>
            <person name="Baker S."/>
            <person name="Barry K."/>
            <person name="Bills G."/>
            <person name="Bluhm B."/>
            <person name="Cannon C."/>
            <person name="Castanera R."/>
            <person name="Culley D."/>
            <person name="Daum C."/>
            <person name="Ezra D."/>
            <person name="Gonzalez J."/>
            <person name="Henrissat B."/>
            <person name="Kuo A."/>
            <person name="Liang C."/>
            <person name="Lipzen A."/>
            <person name="Lutzoni F."/>
            <person name="Magnuson J."/>
            <person name="Mondo S."/>
            <person name="Nolan M."/>
            <person name="Ohm R."/>
            <person name="Pangilinan J."/>
            <person name="Park H.-J."/>
            <person name="Ramirez L."/>
            <person name="Alfaro M."/>
            <person name="Sun H."/>
            <person name="Tritt A."/>
            <person name="Yoshinaga Y."/>
            <person name="Zwiers L.-H."/>
            <person name="Turgeon B."/>
            <person name="Goodwin S."/>
            <person name="Spatafora J."/>
            <person name="Crous P."/>
            <person name="Grigoriev I."/>
        </authorList>
    </citation>
    <scope>NUCLEOTIDE SEQUENCE</scope>
    <source>
        <strain evidence="1">ATCC 200398</strain>
    </source>
</reference>
<keyword evidence="2" id="KW-1185">Reference proteome</keyword>
<accession>A0ACB6QUC0</accession>
<comment type="caution">
    <text evidence="1">The sequence shown here is derived from an EMBL/GenBank/DDBJ whole genome shotgun (WGS) entry which is preliminary data.</text>
</comment>
<evidence type="ECO:0000313" key="2">
    <source>
        <dbReference type="Proteomes" id="UP000799755"/>
    </source>
</evidence>
<protein>
    <submittedName>
        <fullName evidence="1">Uncharacterized protein</fullName>
    </submittedName>
</protein>
<dbReference type="EMBL" id="MU003507">
    <property type="protein sequence ID" value="KAF2470613.1"/>
    <property type="molecule type" value="Genomic_DNA"/>
</dbReference>